<evidence type="ECO:0000256" key="6">
    <source>
        <dbReference type="ARBA" id="ARBA00022723"/>
    </source>
</evidence>
<evidence type="ECO:0000256" key="1">
    <source>
        <dbReference type="ARBA" id="ARBA00022478"/>
    </source>
</evidence>
<evidence type="ECO:0000256" key="12">
    <source>
        <dbReference type="HAMAP-Rule" id="MF_00974"/>
    </source>
</evidence>
<dbReference type="HAMAP" id="MF_00974">
    <property type="entry name" value="DNA_primase_DnaG"/>
    <property type="match status" value="1"/>
</dbReference>
<evidence type="ECO:0000256" key="13">
    <source>
        <dbReference type="PIRNR" id="PIRNR002811"/>
    </source>
</evidence>
<accession>A0A6I1MPL1</accession>
<keyword evidence="17" id="KW-1185">Reference proteome</keyword>
<dbReference type="EC" id="2.7.7.101" evidence="12"/>
<dbReference type="Pfam" id="PF10410">
    <property type="entry name" value="DnaB_bind"/>
    <property type="match status" value="1"/>
</dbReference>
<dbReference type="GO" id="GO:1990077">
    <property type="term" value="C:primosome complex"/>
    <property type="evidence" value="ECO:0007669"/>
    <property type="project" value="UniProtKB-KW"/>
</dbReference>
<dbReference type="InterPro" id="IPR037068">
    <property type="entry name" value="DNA_primase_core_N_sf"/>
</dbReference>
<dbReference type="InterPro" id="IPR013264">
    <property type="entry name" value="DNAG_N"/>
</dbReference>
<dbReference type="GO" id="GO:0003677">
    <property type="term" value="F:DNA binding"/>
    <property type="evidence" value="ECO:0007669"/>
    <property type="project" value="UniProtKB-KW"/>
</dbReference>
<keyword evidence="2 12" id="KW-0639">Primosome</keyword>
<evidence type="ECO:0000256" key="9">
    <source>
        <dbReference type="ARBA" id="ARBA00022842"/>
    </source>
</evidence>
<comment type="catalytic activity">
    <reaction evidence="12">
        <text>ssDNA + n NTP = ssDNA/pppN(pN)n-1 hybrid + (n-1) diphosphate.</text>
        <dbReference type="EC" id="2.7.7.101"/>
    </reaction>
</comment>
<dbReference type="InterPro" id="IPR036977">
    <property type="entry name" value="DNA_primase_Znf_CHC2"/>
</dbReference>
<dbReference type="Gene3D" id="3.90.580.10">
    <property type="entry name" value="Zinc finger, CHC2-type domain"/>
    <property type="match status" value="1"/>
</dbReference>
<dbReference type="OrthoDB" id="9803773at2"/>
<dbReference type="GO" id="GO:0005737">
    <property type="term" value="C:cytoplasm"/>
    <property type="evidence" value="ECO:0007669"/>
    <property type="project" value="TreeGrafter"/>
</dbReference>
<comment type="domain">
    <text evidence="12">Contains an N-terminal zinc-binding domain, a central core domain that contains the primase activity, and a C-terminal DnaB-binding domain.</text>
</comment>
<dbReference type="EMBL" id="WHJC01000002">
    <property type="protein sequence ID" value="MPQ42229.1"/>
    <property type="molecule type" value="Genomic_DNA"/>
</dbReference>
<dbReference type="SUPFAM" id="SSF56731">
    <property type="entry name" value="DNA primase core"/>
    <property type="match status" value="1"/>
</dbReference>
<dbReference type="InterPro" id="IPR034151">
    <property type="entry name" value="TOPRIM_DnaG_bac"/>
</dbReference>
<keyword evidence="6 12" id="KW-0479">Metal-binding</keyword>
<dbReference type="Gene3D" id="3.40.1360.10">
    <property type="match status" value="1"/>
</dbReference>
<name>A0A6I1MPL1_9CLOT</name>
<keyword evidence="9" id="KW-0460">Magnesium</keyword>
<keyword evidence="10 12" id="KW-0238">DNA-binding</keyword>
<dbReference type="Pfam" id="PF08275">
    <property type="entry name" value="DNAG_N"/>
    <property type="match status" value="1"/>
</dbReference>
<dbReference type="PANTHER" id="PTHR30313">
    <property type="entry name" value="DNA PRIMASE"/>
    <property type="match status" value="1"/>
</dbReference>
<dbReference type="PROSITE" id="PS50880">
    <property type="entry name" value="TOPRIM"/>
    <property type="match status" value="1"/>
</dbReference>
<dbReference type="SMART" id="SM00400">
    <property type="entry name" value="ZnF_CHCC"/>
    <property type="match status" value="1"/>
</dbReference>
<dbReference type="InterPro" id="IPR006171">
    <property type="entry name" value="TOPRIM_dom"/>
</dbReference>
<protein>
    <recommendedName>
        <fullName evidence="12 13">DNA primase</fullName>
        <ecNumber evidence="12">2.7.7.101</ecNumber>
    </recommendedName>
</protein>
<dbReference type="Pfam" id="PF13155">
    <property type="entry name" value="Toprim_2"/>
    <property type="match status" value="1"/>
</dbReference>
<evidence type="ECO:0000256" key="10">
    <source>
        <dbReference type="ARBA" id="ARBA00023125"/>
    </source>
</evidence>
<gene>
    <name evidence="12" type="primary">dnaG</name>
    <name evidence="16" type="ORF">GBZ86_00425</name>
</gene>
<dbReference type="AlphaFoldDB" id="A0A6I1MPL1"/>
<evidence type="ECO:0000256" key="3">
    <source>
        <dbReference type="ARBA" id="ARBA00022679"/>
    </source>
</evidence>
<dbReference type="Pfam" id="PF01807">
    <property type="entry name" value="Zn_ribbon_DnaG"/>
    <property type="match status" value="1"/>
</dbReference>
<dbReference type="RefSeq" id="WP_152886691.1">
    <property type="nucleotide sequence ID" value="NZ_WHJC01000002.1"/>
</dbReference>
<proteinExistence type="inferred from homology"/>
<keyword evidence="7 12" id="KW-0863">Zinc-finger</keyword>
<comment type="similarity">
    <text evidence="12 13">Belongs to the DnaG primase family.</text>
</comment>
<evidence type="ECO:0000256" key="4">
    <source>
        <dbReference type="ARBA" id="ARBA00022695"/>
    </source>
</evidence>
<dbReference type="CDD" id="cd03364">
    <property type="entry name" value="TOPRIM_DnaG_primases"/>
    <property type="match status" value="1"/>
</dbReference>
<evidence type="ECO:0000256" key="14">
    <source>
        <dbReference type="PIRSR" id="PIRSR002811-1"/>
    </source>
</evidence>
<dbReference type="FunFam" id="3.90.580.10:FF:000001">
    <property type="entry name" value="DNA primase"/>
    <property type="match status" value="1"/>
</dbReference>
<dbReference type="PANTHER" id="PTHR30313:SF2">
    <property type="entry name" value="DNA PRIMASE"/>
    <property type="match status" value="1"/>
</dbReference>
<dbReference type="FunFam" id="3.90.980.10:FF:000001">
    <property type="entry name" value="DNA primase"/>
    <property type="match status" value="1"/>
</dbReference>
<dbReference type="InterPro" id="IPR002694">
    <property type="entry name" value="Znf_CHC2"/>
</dbReference>
<evidence type="ECO:0000313" key="16">
    <source>
        <dbReference type="EMBL" id="MPQ42229.1"/>
    </source>
</evidence>
<keyword evidence="5 12" id="KW-0235">DNA replication</keyword>
<dbReference type="GO" id="GO:0006269">
    <property type="term" value="P:DNA replication, synthesis of primer"/>
    <property type="evidence" value="ECO:0007669"/>
    <property type="project" value="UniProtKB-UniRule"/>
</dbReference>
<organism evidence="16 17">
    <name type="scientific">Clostridium tarantellae</name>
    <dbReference type="NCBI Taxonomy" id="39493"/>
    <lineage>
        <taxon>Bacteria</taxon>
        <taxon>Bacillati</taxon>
        <taxon>Bacillota</taxon>
        <taxon>Clostridia</taxon>
        <taxon>Eubacteriales</taxon>
        <taxon>Clostridiaceae</taxon>
        <taxon>Clostridium</taxon>
    </lineage>
</organism>
<dbReference type="NCBIfam" id="TIGR01391">
    <property type="entry name" value="dnaG"/>
    <property type="match status" value="1"/>
</dbReference>
<dbReference type="PIRSF" id="PIRSF002811">
    <property type="entry name" value="DnaG"/>
    <property type="match status" value="1"/>
</dbReference>
<evidence type="ECO:0000256" key="11">
    <source>
        <dbReference type="ARBA" id="ARBA00023163"/>
    </source>
</evidence>
<evidence type="ECO:0000256" key="5">
    <source>
        <dbReference type="ARBA" id="ARBA00022705"/>
    </source>
</evidence>
<dbReference type="GO" id="GO:0003899">
    <property type="term" value="F:DNA-directed RNA polymerase activity"/>
    <property type="evidence" value="ECO:0007669"/>
    <property type="project" value="UniProtKB-UniRule"/>
</dbReference>
<dbReference type="InterPro" id="IPR006295">
    <property type="entry name" value="DNA_primase_DnaG"/>
</dbReference>
<sequence length="595" mass="68940">MQIPEDIIEKVKEQNDIVDVISEVVRLKRAGRNFSGLCPFHNEKTPSFSVSQDKQIFKCFGCGEAGNVISFVMKNKNKNFIEAVEELADRANISLYYNKKQLSANQRKKEIIYNINKQTARYFFANLHANYKAKEYFLRRGITESILKSFGLGYAKDGWQNTINYLRSQGVNDNLILEAGLAIKNEKGKFYDRFRNRVIFPVFDYKGNVIGFGGRVLDDSKPKYLNSPETLVFQKGTNLYGLNFALKSGLKDRTIIIVEGYMDCISLHQYDIKNTVASLGTALTDNQARLLKRYVDKVIISYDADIAGQNATMRGLEILKNAGLEVNILKVPQGKDPDEFIRVNGRDAFLKLINKADRLIDYKLKRAKEGINFSKEQDLIKYSNEVVEILSTLNPVEKDIYIKKIAEQTSIKEQALYDLLNNKMTYLNRNIESMNNKEEYGTKLYVEPAYLKSERSIIKLYCVKDGYSIIKKYLNIEDFILENHKNLLKIIEDTIEQLGFDDLLNHIEIRCKDPEILKEWLEISELEILQHSSDIEILVKDYIYHIKKYKLENEKSNILKQIKEYERKNMIKESLELVKKTKGIADKLKELERSK</sequence>
<keyword evidence="11 12" id="KW-0804">Transcription</keyword>
<comment type="function">
    <text evidence="12 13">RNA polymerase that catalyzes the synthesis of short RNA molecules used as primers for DNA polymerase during DNA replication.</text>
</comment>
<dbReference type="InterPro" id="IPR030846">
    <property type="entry name" value="DnaG_bac"/>
</dbReference>
<dbReference type="InterPro" id="IPR050219">
    <property type="entry name" value="DnaG_primase"/>
</dbReference>
<dbReference type="SMART" id="SM00493">
    <property type="entry name" value="TOPRIM"/>
    <property type="match status" value="1"/>
</dbReference>
<keyword evidence="3 12" id="KW-0808">Transferase</keyword>
<dbReference type="GO" id="GO:0000428">
    <property type="term" value="C:DNA-directed RNA polymerase complex"/>
    <property type="evidence" value="ECO:0007669"/>
    <property type="project" value="UniProtKB-KW"/>
</dbReference>
<comment type="caution">
    <text evidence="16">The sequence shown here is derived from an EMBL/GenBank/DDBJ whole genome shotgun (WGS) entry which is preliminary data.</text>
</comment>
<keyword evidence="1 12" id="KW-0240">DNA-directed RNA polymerase</keyword>
<dbReference type="Proteomes" id="UP000430345">
    <property type="component" value="Unassembled WGS sequence"/>
</dbReference>
<evidence type="ECO:0000256" key="2">
    <source>
        <dbReference type="ARBA" id="ARBA00022515"/>
    </source>
</evidence>
<dbReference type="FunFam" id="3.40.1360.10:FF:000002">
    <property type="entry name" value="DNA primase"/>
    <property type="match status" value="1"/>
</dbReference>
<keyword evidence="4 12" id="KW-0548">Nucleotidyltransferase</keyword>
<feature type="zinc finger region" description="CHC2-type" evidence="12 14">
    <location>
        <begin position="38"/>
        <end position="62"/>
    </location>
</feature>
<evidence type="ECO:0000256" key="8">
    <source>
        <dbReference type="ARBA" id="ARBA00022833"/>
    </source>
</evidence>
<feature type="domain" description="Toprim" evidence="15">
    <location>
        <begin position="253"/>
        <end position="334"/>
    </location>
</feature>
<dbReference type="SUPFAM" id="SSF57783">
    <property type="entry name" value="Zinc beta-ribbon"/>
    <property type="match status" value="1"/>
</dbReference>
<evidence type="ECO:0000259" key="15">
    <source>
        <dbReference type="PROSITE" id="PS50880"/>
    </source>
</evidence>
<dbReference type="GO" id="GO:0008270">
    <property type="term" value="F:zinc ion binding"/>
    <property type="evidence" value="ECO:0007669"/>
    <property type="project" value="UniProtKB-UniRule"/>
</dbReference>
<comment type="cofactor">
    <cofactor evidence="12 13 14">
        <name>Zn(2+)</name>
        <dbReference type="ChEBI" id="CHEBI:29105"/>
    </cofactor>
    <text evidence="12 13 14">Binds 1 zinc ion per monomer.</text>
</comment>
<comment type="subunit">
    <text evidence="12">Monomer. Interacts with DnaB.</text>
</comment>
<dbReference type="InterPro" id="IPR019475">
    <property type="entry name" value="DNA_primase_DnaB-bd"/>
</dbReference>
<keyword evidence="8 12" id="KW-0862">Zinc</keyword>
<reference evidence="16 17" key="1">
    <citation type="submission" date="2019-10" db="EMBL/GenBank/DDBJ databases">
        <title>The Genome Sequence of Clostridium tarantellae Isolated from Fish Brain.</title>
        <authorList>
            <person name="Bano L."/>
            <person name="Kiel M."/>
            <person name="Sales G."/>
            <person name="Doxey A.C."/>
            <person name="Mansfield M.J."/>
            <person name="Schiavone M."/>
            <person name="Rossetto O."/>
            <person name="Pirazzini M."/>
            <person name="Dobrindt U."/>
            <person name="Montecucco C."/>
        </authorList>
    </citation>
    <scope>NUCLEOTIDE SEQUENCE [LARGE SCALE GENOMIC DNA]</scope>
    <source>
        <strain evidence="16 17">DSM 3997</strain>
    </source>
</reference>
<evidence type="ECO:0000256" key="7">
    <source>
        <dbReference type="ARBA" id="ARBA00022771"/>
    </source>
</evidence>
<evidence type="ECO:0000313" key="17">
    <source>
        <dbReference type="Proteomes" id="UP000430345"/>
    </source>
</evidence>
<dbReference type="Gene3D" id="3.90.980.10">
    <property type="entry name" value="DNA primase, catalytic core, N-terminal domain"/>
    <property type="match status" value="1"/>
</dbReference>